<organism evidence="2 3">
    <name type="scientific">Stegodyphus mimosarum</name>
    <name type="common">African social velvet spider</name>
    <dbReference type="NCBI Taxonomy" id="407821"/>
    <lineage>
        <taxon>Eukaryota</taxon>
        <taxon>Metazoa</taxon>
        <taxon>Ecdysozoa</taxon>
        <taxon>Arthropoda</taxon>
        <taxon>Chelicerata</taxon>
        <taxon>Arachnida</taxon>
        <taxon>Araneae</taxon>
        <taxon>Araneomorphae</taxon>
        <taxon>Entelegynae</taxon>
        <taxon>Eresoidea</taxon>
        <taxon>Eresidae</taxon>
        <taxon>Stegodyphus</taxon>
    </lineage>
</organism>
<sequence>MLVSKSREQGTHYENIAAAAQAVKTKADLANFIRSLNVEKVSQPVTKHLYNPPYMENDPAQMEAGMMLRNELVIDRLSQLPNRSQTLKQDISNLEAQIKQLQEAVESMERLQRR</sequence>
<dbReference type="EMBL" id="KK119118">
    <property type="protein sequence ID" value="KFM74804.1"/>
    <property type="molecule type" value="Genomic_DNA"/>
</dbReference>
<protein>
    <submittedName>
        <fullName evidence="2">Uncharacterized protein</fullName>
    </submittedName>
</protein>
<evidence type="ECO:0000313" key="2">
    <source>
        <dbReference type="EMBL" id="KFM74804.1"/>
    </source>
</evidence>
<feature type="coiled-coil region" evidence="1">
    <location>
        <begin position="84"/>
        <end position="114"/>
    </location>
</feature>
<dbReference type="Proteomes" id="UP000054359">
    <property type="component" value="Unassembled WGS sequence"/>
</dbReference>
<feature type="non-terminal residue" evidence="2">
    <location>
        <position position="114"/>
    </location>
</feature>
<evidence type="ECO:0000256" key="1">
    <source>
        <dbReference type="SAM" id="Coils"/>
    </source>
</evidence>
<dbReference type="AlphaFoldDB" id="A0A087UBR5"/>
<dbReference type="OrthoDB" id="6250593at2759"/>
<keyword evidence="1" id="KW-0175">Coiled coil</keyword>
<evidence type="ECO:0000313" key="3">
    <source>
        <dbReference type="Proteomes" id="UP000054359"/>
    </source>
</evidence>
<name>A0A087UBR5_STEMI</name>
<accession>A0A087UBR5</accession>
<gene>
    <name evidence="2" type="ORF">X975_18303</name>
</gene>
<proteinExistence type="predicted"/>
<reference evidence="2 3" key="1">
    <citation type="submission" date="2013-11" db="EMBL/GenBank/DDBJ databases">
        <title>Genome sequencing of Stegodyphus mimosarum.</title>
        <authorList>
            <person name="Bechsgaard J."/>
        </authorList>
    </citation>
    <scope>NUCLEOTIDE SEQUENCE [LARGE SCALE GENOMIC DNA]</scope>
</reference>
<keyword evidence="3" id="KW-1185">Reference proteome</keyword>